<dbReference type="PANTHER" id="PTHR13325">
    <property type="entry name" value="PROTEASE M50 MEMBRANE-BOUND TRANSCRIPTION FACTOR SITE 2 PROTEASE"/>
    <property type="match status" value="1"/>
</dbReference>
<feature type="transmembrane region" description="Helical" evidence="5">
    <location>
        <begin position="452"/>
        <end position="469"/>
    </location>
</feature>
<keyword evidence="7" id="KW-0378">Hydrolase</keyword>
<keyword evidence="7" id="KW-0645">Protease</keyword>
<evidence type="ECO:0000256" key="3">
    <source>
        <dbReference type="ARBA" id="ARBA00022989"/>
    </source>
</evidence>
<evidence type="ECO:0000256" key="1">
    <source>
        <dbReference type="ARBA" id="ARBA00004127"/>
    </source>
</evidence>
<comment type="subcellular location">
    <subcellularLocation>
        <location evidence="1">Endomembrane system</location>
        <topology evidence="1">Multi-pass membrane protein</topology>
    </subcellularLocation>
</comment>
<reference evidence="7" key="1">
    <citation type="submission" date="2021-03" db="EMBL/GenBank/DDBJ databases">
        <authorList>
            <person name="Jaffe A."/>
        </authorList>
    </citation>
    <scope>NUCLEOTIDE SEQUENCE</scope>
    <source>
        <strain evidence="7">RIFCSPLOWO2_01_FULL_AR10_48_17</strain>
    </source>
</reference>
<dbReference type="GO" id="GO:0012505">
    <property type="term" value="C:endomembrane system"/>
    <property type="evidence" value="ECO:0007669"/>
    <property type="project" value="UniProtKB-SubCell"/>
</dbReference>
<dbReference type="Gene3D" id="2.30.42.10">
    <property type="match status" value="1"/>
</dbReference>
<feature type="transmembrane region" description="Helical" evidence="5">
    <location>
        <begin position="250"/>
        <end position="272"/>
    </location>
</feature>
<keyword evidence="3 5" id="KW-1133">Transmembrane helix</keyword>
<dbReference type="Proteomes" id="UP000675968">
    <property type="component" value="Unassembled WGS sequence"/>
</dbReference>
<evidence type="ECO:0000259" key="6">
    <source>
        <dbReference type="Pfam" id="PF02163"/>
    </source>
</evidence>
<feature type="transmembrane region" description="Helical" evidence="5">
    <location>
        <begin position="86"/>
        <end position="104"/>
    </location>
</feature>
<protein>
    <submittedName>
        <fullName evidence="7">Site-2 protease family protein</fullName>
    </submittedName>
</protein>
<dbReference type="Pfam" id="PF02163">
    <property type="entry name" value="Peptidase_M50"/>
    <property type="match status" value="1"/>
</dbReference>
<feature type="transmembrane region" description="Helical" evidence="5">
    <location>
        <begin position="53"/>
        <end position="74"/>
    </location>
</feature>
<dbReference type="SUPFAM" id="SSF50156">
    <property type="entry name" value="PDZ domain-like"/>
    <property type="match status" value="1"/>
</dbReference>
<dbReference type="PRINTS" id="PR01000">
    <property type="entry name" value="SREBPS2PTASE"/>
</dbReference>
<feature type="transmembrane region" description="Helical" evidence="5">
    <location>
        <begin position="124"/>
        <end position="147"/>
    </location>
</feature>
<name>A0A8T4LCB8_9ARCH</name>
<dbReference type="PANTHER" id="PTHR13325:SF3">
    <property type="entry name" value="MEMBRANE-BOUND TRANSCRIPTION FACTOR SITE-2 PROTEASE"/>
    <property type="match status" value="1"/>
</dbReference>
<dbReference type="GO" id="GO:0005737">
    <property type="term" value="C:cytoplasm"/>
    <property type="evidence" value="ECO:0007669"/>
    <property type="project" value="TreeGrafter"/>
</dbReference>
<evidence type="ECO:0000256" key="4">
    <source>
        <dbReference type="ARBA" id="ARBA00023136"/>
    </source>
</evidence>
<keyword evidence="4 5" id="KW-0472">Membrane</keyword>
<feature type="domain" description="Peptidase M50" evidence="6">
    <location>
        <begin position="182"/>
        <end position="453"/>
    </location>
</feature>
<organism evidence="7 8">
    <name type="scientific">Candidatus Iainarchaeum sp</name>
    <dbReference type="NCBI Taxonomy" id="3101447"/>
    <lineage>
        <taxon>Archaea</taxon>
        <taxon>Candidatus Iainarchaeota</taxon>
        <taxon>Candidatus Iainarchaeia</taxon>
        <taxon>Candidatus Iainarchaeales</taxon>
        <taxon>Candidatus Iainarchaeaceae</taxon>
        <taxon>Candidatus Iainarchaeum</taxon>
    </lineage>
</organism>
<evidence type="ECO:0000256" key="2">
    <source>
        <dbReference type="ARBA" id="ARBA00022692"/>
    </source>
</evidence>
<dbReference type="AlphaFoldDB" id="A0A8T4LCB8"/>
<dbReference type="GO" id="GO:0031293">
    <property type="term" value="P:membrane protein intracellular domain proteolysis"/>
    <property type="evidence" value="ECO:0007669"/>
    <property type="project" value="TreeGrafter"/>
</dbReference>
<dbReference type="InterPro" id="IPR036034">
    <property type="entry name" value="PDZ_sf"/>
</dbReference>
<reference evidence="7" key="2">
    <citation type="submission" date="2021-05" db="EMBL/GenBank/DDBJ databases">
        <title>Protein family content uncovers lineage relationships and bacterial pathway maintenance mechanisms in DPANN archaea.</title>
        <authorList>
            <person name="Castelle C.J."/>
            <person name="Meheust R."/>
            <person name="Jaffe A.L."/>
            <person name="Seitz K."/>
            <person name="Gong X."/>
            <person name="Baker B.J."/>
            <person name="Banfield J.F."/>
        </authorList>
    </citation>
    <scope>NUCLEOTIDE SEQUENCE</scope>
    <source>
        <strain evidence="7">RIFCSPLOWO2_01_FULL_AR10_48_17</strain>
    </source>
</reference>
<feature type="transmembrane region" description="Helical" evidence="5">
    <location>
        <begin position="392"/>
        <end position="416"/>
    </location>
</feature>
<dbReference type="InterPro" id="IPR008915">
    <property type="entry name" value="Peptidase_M50"/>
</dbReference>
<dbReference type="InterPro" id="IPR001193">
    <property type="entry name" value="MBTPS2"/>
</dbReference>
<accession>A0A8T4LCB8</accession>
<comment type="caution">
    <text evidence="7">The sequence shown here is derived from an EMBL/GenBank/DDBJ whole genome shotgun (WGS) entry which is preliminary data.</text>
</comment>
<sequence length="470" mass="52627">MDFAVFLAAALVIAFVTTYLIKRYTKHPTFYVISIIKTDRFNPIFDSLKHHKILEYLTIFGSILGFGAFGFDFFIGNKIKSLWQRIAVFLIVTVVLSAGFYFLFGPFLEASVVIPIPNAWPLAIAFGLGGFSFAISFFLLILAFHIVGTYSAGGKTCPSIAPVLPGIEIPNVDFTPPWEAWISIFLILVIHEAAHGFLARRHNVPIKSAGIIPFGPFPIGAFVEPDENEIHRMEPEKAVQIFAAGPTSNIVSMLVIGAIAILATMLIFTPLVTPYQNYILENRYSGIQISSVDENVMFCRTAYPSPAFEAGVEKGSVLRKINDQPVKNEFDLRTAVLTNAGQPAKFQFEKDGRITEKTITPNKLGQFGFRFQALSNPQYVAPPEYQQIAYGFYALIVSIVAWFLLLSFFVAISNFLPMVPFDGGRMAELIFAPYFGFMKLNEEDTRKFVKRLFFWIMVPILLINLLPLFL</sequence>
<proteinExistence type="predicted"/>
<dbReference type="GO" id="GO:0016020">
    <property type="term" value="C:membrane"/>
    <property type="evidence" value="ECO:0007669"/>
    <property type="project" value="InterPro"/>
</dbReference>
<evidence type="ECO:0000256" key="5">
    <source>
        <dbReference type="SAM" id="Phobius"/>
    </source>
</evidence>
<gene>
    <name evidence="7" type="ORF">J4215_00515</name>
</gene>
<dbReference type="EMBL" id="JAGVWC010000005">
    <property type="protein sequence ID" value="MBS3061045.1"/>
    <property type="molecule type" value="Genomic_DNA"/>
</dbReference>
<evidence type="ECO:0000313" key="7">
    <source>
        <dbReference type="EMBL" id="MBS3061045.1"/>
    </source>
</evidence>
<keyword evidence="2 5" id="KW-0812">Transmembrane</keyword>
<dbReference type="GO" id="GO:0004222">
    <property type="term" value="F:metalloendopeptidase activity"/>
    <property type="evidence" value="ECO:0007669"/>
    <property type="project" value="InterPro"/>
</dbReference>
<evidence type="ECO:0000313" key="8">
    <source>
        <dbReference type="Proteomes" id="UP000675968"/>
    </source>
</evidence>